<dbReference type="InterPro" id="IPR035917">
    <property type="entry name" value="YjbQ-like_sf"/>
</dbReference>
<organism evidence="2 3">
    <name type="scientific">Sedimentisphaera cyanobacteriorum</name>
    <dbReference type="NCBI Taxonomy" id="1940790"/>
    <lineage>
        <taxon>Bacteria</taxon>
        <taxon>Pseudomonadati</taxon>
        <taxon>Planctomycetota</taxon>
        <taxon>Phycisphaerae</taxon>
        <taxon>Sedimentisphaerales</taxon>
        <taxon>Sedimentisphaeraceae</taxon>
        <taxon>Sedimentisphaera</taxon>
    </lineage>
</organism>
<dbReference type="PIRSF" id="PIRSF004681">
    <property type="entry name" value="UCP004681"/>
    <property type="match status" value="1"/>
</dbReference>
<dbReference type="STRING" id="1940790.L21SP3_00648"/>
<dbReference type="InterPro" id="IPR001602">
    <property type="entry name" value="UPF0047_YjbQ-like"/>
</dbReference>
<keyword evidence="3" id="KW-1185">Reference proteome</keyword>
<sequence>MRYEHQVFRVATDRHCQMKDITQPVMDFVRQTGIKNGRVTVYCPHTTAAITTNENADPDVQRDILFALEKQFPRDMKGFKHCEGNSDGHIKSSLVGVSENYIISDGALALGTWQSIFFCEFDGPRTRKFMALVEGS</sequence>
<dbReference type="RefSeq" id="WP_077539324.1">
    <property type="nucleotide sequence ID" value="NZ_CP019633.1"/>
</dbReference>
<protein>
    <submittedName>
        <fullName evidence="2">Secondary thiamine-phosphate synthase enzyme</fullName>
    </submittedName>
</protein>
<dbReference type="PANTHER" id="PTHR30615:SF8">
    <property type="entry name" value="UPF0047 PROTEIN C4A8.02C"/>
    <property type="match status" value="1"/>
</dbReference>
<dbReference type="PANTHER" id="PTHR30615">
    <property type="entry name" value="UNCHARACTERIZED PROTEIN YJBQ-RELATED"/>
    <property type="match status" value="1"/>
</dbReference>
<dbReference type="Pfam" id="PF01894">
    <property type="entry name" value="YjbQ"/>
    <property type="match status" value="1"/>
</dbReference>
<dbReference type="Proteomes" id="UP000188273">
    <property type="component" value="Chromosome"/>
</dbReference>
<comment type="similarity">
    <text evidence="1">Belongs to the UPF0047 family.</text>
</comment>
<name>A0A1Q2HNP8_9BACT</name>
<dbReference type="NCBIfam" id="TIGR00149">
    <property type="entry name" value="TIGR00149_YjbQ"/>
    <property type="match status" value="1"/>
</dbReference>
<evidence type="ECO:0000256" key="1">
    <source>
        <dbReference type="ARBA" id="ARBA00005534"/>
    </source>
</evidence>
<reference evidence="3" key="1">
    <citation type="submission" date="2017-02" db="EMBL/GenBank/DDBJ databases">
        <title>Comparative genomics and description of representatives of a novel lineage of planctomycetes thriving in anoxic sediments.</title>
        <authorList>
            <person name="Spring S."/>
            <person name="Bunk B."/>
            <person name="Sproer C."/>
            <person name="Klenk H.-P."/>
        </authorList>
    </citation>
    <scope>NUCLEOTIDE SEQUENCE [LARGE SCALE GENOMIC DNA]</scope>
    <source>
        <strain evidence="3">L21-RPul-D3</strain>
    </source>
</reference>
<proteinExistence type="inferred from homology"/>
<dbReference type="AlphaFoldDB" id="A0A1Q2HNP8"/>
<evidence type="ECO:0000313" key="3">
    <source>
        <dbReference type="Proteomes" id="UP000188273"/>
    </source>
</evidence>
<dbReference type="EMBL" id="CP019633">
    <property type="protein sequence ID" value="AQQ08856.1"/>
    <property type="molecule type" value="Genomic_DNA"/>
</dbReference>
<dbReference type="SUPFAM" id="SSF111038">
    <property type="entry name" value="YjbQ-like"/>
    <property type="match status" value="1"/>
</dbReference>
<dbReference type="Gene3D" id="2.60.120.460">
    <property type="entry name" value="YjbQ-like"/>
    <property type="match status" value="1"/>
</dbReference>
<evidence type="ECO:0000313" key="2">
    <source>
        <dbReference type="EMBL" id="AQQ08856.1"/>
    </source>
</evidence>
<dbReference type="OrthoDB" id="9801725at2"/>
<dbReference type="KEGG" id="pbu:L21SP3_00648"/>
<gene>
    <name evidence="2" type="ORF">L21SP3_00648</name>
</gene>
<accession>A0A1Q2HNP8</accession>